<dbReference type="RefSeq" id="WP_196151106.1">
    <property type="nucleotide sequence ID" value="NZ_JADMLG010000008.1"/>
</dbReference>
<feature type="domain" description="Terminase large subunit gp17-like C-terminal" evidence="2">
    <location>
        <begin position="268"/>
        <end position="414"/>
    </location>
</feature>
<organism evidence="3 4">
    <name type="scientific">Nocardia bovistercoris</name>
    <dbReference type="NCBI Taxonomy" id="2785916"/>
    <lineage>
        <taxon>Bacteria</taxon>
        <taxon>Bacillati</taxon>
        <taxon>Actinomycetota</taxon>
        <taxon>Actinomycetes</taxon>
        <taxon>Mycobacteriales</taxon>
        <taxon>Nocardiaceae</taxon>
        <taxon>Nocardia</taxon>
    </lineage>
</organism>
<evidence type="ECO:0000313" key="4">
    <source>
        <dbReference type="Proteomes" id="UP000655751"/>
    </source>
</evidence>
<proteinExistence type="predicted"/>
<dbReference type="AlphaFoldDB" id="A0A931IBY3"/>
<dbReference type="Pfam" id="PF03237">
    <property type="entry name" value="Terminase_6N"/>
    <property type="match status" value="1"/>
</dbReference>
<dbReference type="InterPro" id="IPR035421">
    <property type="entry name" value="Terminase_6C"/>
</dbReference>
<keyword evidence="1" id="KW-1188">Viral release from host cell</keyword>
<keyword evidence="4" id="KW-1185">Reference proteome</keyword>
<evidence type="ECO:0000313" key="3">
    <source>
        <dbReference type="EMBL" id="MBH0778812.1"/>
    </source>
</evidence>
<gene>
    <name evidence="3" type="ORF">IT779_21250</name>
</gene>
<dbReference type="Proteomes" id="UP000655751">
    <property type="component" value="Unassembled WGS sequence"/>
</dbReference>
<accession>A0A931IBY3</accession>
<comment type="caution">
    <text evidence="3">The sequence shown here is derived from an EMBL/GenBank/DDBJ whole genome shotgun (WGS) entry which is preliminary data.</text>
</comment>
<sequence length="438" mass="48424">MIVRPLRGKARTAYRHSTAAINILEGSVRSGKTIGSLVDWVEFVRTGPAGNLLMAGRTERTLINNLLLPLQEIYGADRIIINTGSGTVSICGRSVLLIGANNEQARTKIQGLTLAGAYVDEAATVPESFWNMLVSRMSVEGARIWATCNPEGPRHWIKKKWLDRAKLWVDGDGKFHDRRALFRRLPPGHDDRPLNLHRFTFTLDDNAHNLPAEYIANIKASYSGMFYLRMVLGRWALADGVIYHAFDRPKHVIAHGELPKMARVIALGIDYGTTNPTAGILLGIGVDNRLYALDEWAPERGTDAELSRSLADWLTKGKHSPEWSYVDPAAASFKLQLYRDDTVRAADAINGVVDGVRTVASLFSSLQLFVSDRCERLLNEIPGYVWDPSASEKGEDKPVKADDHFCDALRYAVVSSQQVWLPVLPIPIATAATAEEAA</sequence>
<reference evidence="3" key="1">
    <citation type="submission" date="2020-11" db="EMBL/GenBank/DDBJ databases">
        <title>Nocardia NEAU-351.nov., a novel actinomycete isolated from the cow dung.</title>
        <authorList>
            <person name="Zhang X."/>
        </authorList>
    </citation>
    <scope>NUCLEOTIDE SEQUENCE</scope>
    <source>
        <strain evidence="3">NEAU-351</strain>
    </source>
</reference>
<dbReference type="NCBIfam" id="TIGR01547">
    <property type="entry name" value="phage_term_2"/>
    <property type="match status" value="1"/>
</dbReference>
<dbReference type="Gene3D" id="3.30.420.280">
    <property type="match status" value="1"/>
</dbReference>
<protein>
    <submittedName>
        <fullName evidence="3">PBSX family phage terminase large subunit</fullName>
    </submittedName>
</protein>
<name>A0A931IBY3_9NOCA</name>
<dbReference type="Gene3D" id="3.40.50.300">
    <property type="entry name" value="P-loop containing nucleotide triphosphate hydrolases"/>
    <property type="match status" value="1"/>
</dbReference>
<dbReference type="InterPro" id="IPR027417">
    <property type="entry name" value="P-loop_NTPase"/>
</dbReference>
<evidence type="ECO:0000256" key="1">
    <source>
        <dbReference type="ARBA" id="ARBA00022612"/>
    </source>
</evidence>
<dbReference type="Pfam" id="PF17289">
    <property type="entry name" value="Terminase_6C"/>
    <property type="match status" value="1"/>
</dbReference>
<evidence type="ECO:0000259" key="2">
    <source>
        <dbReference type="Pfam" id="PF17289"/>
    </source>
</evidence>
<dbReference type="EMBL" id="JADMLG010000008">
    <property type="protein sequence ID" value="MBH0778812.1"/>
    <property type="molecule type" value="Genomic_DNA"/>
</dbReference>
<dbReference type="InterPro" id="IPR006437">
    <property type="entry name" value="Phage_terminase_lsu"/>
</dbReference>